<dbReference type="EMBL" id="OR795501">
    <property type="protein sequence ID" value="WYM52884.1"/>
    <property type="molecule type" value="Genomic_DNA"/>
</dbReference>
<comment type="subcellular location">
    <subcellularLocation>
        <location evidence="1 12">Mitochondrion membrane</location>
        <topology evidence="1 12">Single-pass membrane protein</topology>
    </subcellularLocation>
</comment>
<geneLocation type="mitochondrion" evidence="14"/>
<keyword evidence="5 12" id="KW-0138">CF(0)</keyword>
<evidence type="ECO:0000256" key="9">
    <source>
        <dbReference type="ARBA" id="ARBA00023065"/>
    </source>
</evidence>
<dbReference type="InterPro" id="IPR001421">
    <property type="entry name" value="ATP8_metazoa"/>
</dbReference>
<keyword evidence="8 13" id="KW-1133">Transmembrane helix</keyword>
<gene>
    <name evidence="14" type="primary">atp8</name>
</gene>
<accession>A0AAU6QE60</accession>
<dbReference type="AlphaFoldDB" id="A0AAU6QE60"/>
<evidence type="ECO:0000256" key="2">
    <source>
        <dbReference type="ARBA" id="ARBA00008892"/>
    </source>
</evidence>
<evidence type="ECO:0000313" key="14">
    <source>
        <dbReference type="EMBL" id="WYM52884.1"/>
    </source>
</evidence>
<keyword evidence="6 12" id="KW-0812">Transmembrane</keyword>
<keyword evidence="4 12" id="KW-0813">Transport</keyword>
<evidence type="ECO:0000256" key="1">
    <source>
        <dbReference type="ARBA" id="ARBA00004304"/>
    </source>
</evidence>
<evidence type="ECO:0000256" key="11">
    <source>
        <dbReference type="ARBA" id="ARBA00023136"/>
    </source>
</evidence>
<keyword evidence="10 12" id="KW-0496">Mitochondrion</keyword>
<protein>
    <recommendedName>
        <fullName evidence="12">ATP synthase complex subunit 8</fullName>
    </recommendedName>
</protein>
<dbReference type="GO" id="GO:0045259">
    <property type="term" value="C:proton-transporting ATP synthase complex"/>
    <property type="evidence" value="ECO:0007669"/>
    <property type="project" value="UniProtKB-KW"/>
</dbReference>
<evidence type="ECO:0000256" key="6">
    <source>
        <dbReference type="ARBA" id="ARBA00022692"/>
    </source>
</evidence>
<evidence type="ECO:0000256" key="5">
    <source>
        <dbReference type="ARBA" id="ARBA00022547"/>
    </source>
</evidence>
<evidence type="ECO:0000256" key="3">
    <source>
        <dbReference type="ARBA" id="ARBA00011291"/>
    </source>
</evidence>
<evidence type="ECO:0000256" key="8">
    <source>
        <dbReference type="ARBA" id="ARBA00022989"/>
    </source>
</evidence>
<name>A0AAU6QE60_9ACAR</name>
<evidence type="ECO:0000256" key="7">
    <source>
        <dbReference type="ARBA" id="ARBA00022781"/>
    </source>
</evidence>
<dbReference type="Pfam" id="PF00895">
    <property type="entry name" value="ATP-synt_8"/>
    <property type="match status" value="1"/>
</dbReference>
<comment type="subunit">
    <text evidence="3">F-type ATPases have 2 components, CF(1) - the catalytic core - and CF(0) - the membrane proton channel.</text>
</comment>
<sequence>MPQMYPSYWLVIFLVVVLMVVFVSVKVYFMYLEN</sequence>
<keyword evidence="9 12" id="KW-0406">Ion transport</keyword>
<evidence type="ECO:0000256" key="4">
    <source>
        <dbReference type="ARBA" id="ARBA00022448"/>
    </source>
</evidence>
<keyword evidence="11 13" id="KW-0472">Membrane</keyword>
<dbReference type="GO" id="GO:0031966">
    <property type="term" value="C:mitochondrial membrane"/>
    <property type="evidence" value="ECO:0007669"/>
    <property type="project" value="UniProtKB-SubCell"/>
</dbReference>
<reference evidence="14" key="1">
    <citation type="submission" date="2023-11" db="EMBL/GenBank/DDBJ databases">
        <authorList>
            <person name="Yuan B."/>
            <person name="He G."/>
            <person name="Dong W."/>
        </authorList>
    </citation>
    <scope>NUCLEOTIDE SEQUENCE</scope>
</reference>
<evidence type="ECO:0000256" key="10">
    <source>
        <dbReference type="ARBA" id="ARBA00023128"/>
    </source>
</evidence>
<keyword evidence="7 12" id="KW-0375">Hydrogen ion transport</keyword>
<dbReference type="GO" id="GO:0015078">
    <property type="term" value="F:proton transmembrane transporter activity"/>
    <property type="evidence" value="ECO:0007669"/>
    <property type="project" value="InterPro"/>
</dbReference>
<organism evidence="14">
    <name type="scientific">Laelaps sp</name>
    <dbReference type="NCBI Taxonomy" id="3081785"/>
    <lineage>
        <taxon>Eukaryota</taxon>
        <taxon>Metazoa</taxon>
        <taxon>Ecdysozoa</taxon>
        <taxon>Arthropoda</taxon>
        <taxon>Chelicerata</taxon>
        <taxon>Arachnida</taxon>
        <taxon>Acari</taxon>
        <taxon>Parasitiformes</taxon>
        <taxon>Mesostigmata</taxon>
        <taxon>Gamasina</taxon>
        <taxon>Dermanyssoidea</taxon>
        <taxon>Laelapidae</taxon>
        <taxon>Laelaps</taxon>
    </lineage>
</organism>
<comment type="similarity">
    <text evidence="2 12">Belongs to the ATPase protein 8 family.</text>
</comment>
<proteinExistence type="inferred from homology"/>
<dbReference type="GO" id="GO:0015986">
    <property type="term" value="P:proton motive force-driven ATP synthesis"/>
    <property type="evidence" value="ECO:0007669"/>
    <property type="project" value="InterPro"/>
</dbReference>
<evidence type="ECO:0000256" key="13">
    <source>
        <dbReference type="SAM" id="Phobius"/>
    </source>
</evidence>
<evidence type="ECO:0000256" key="12">
    <source>
        <dbReference type="RuleBase" id="RU003661"/>
    </source>
</evidence>
<feature type="transmembrane region" description="Helical" evidence="13">
    <location>
        <begin position="6"/>
        <end position="29"/>
    </location>
</feature>